<dbReference type="PANTHER" id="PTHR34536:SF4">
    <property type="entry name" value="BTZ DOMAIN-CONTAINING PROTEIN"/>
    <property type="match status" value="1"/>
</dbReference>
<dbReference type="AlphaFoldDB" id="A0AAD1ZMQ3"/>
<evidence type="ECO:0000313" key="3">
    <source>
        <dbReference type="Proteomes" id="UP000834106"/>
    </source>
</evidence>
<evidence type="ECO:0000256" key="1">
    <source>
        <dbReference type="SAM" id="MobiDB-lite"/>
    </source>
</evidence>
<protein>
    <submittedName>
        <fullName evidence="2">Uncharacterized protein</fullName>
    </submittedName>
</protein>
<feature type="compositionally biased region" description="Basic and acidic residues" evidence="1">
    <location>
        <begin position="313"/>
        <end position="326"/>
    </location>
</feature>
<gene>
    <name evidence="2" type="ORF">FPE_LOCUS19664</name>
</gene>
<feature type="compositionally biased region" description="Low complexity" evidence="1">
    <location>
        <begin position="595"/>
        <end position="605"/>
    </location>
</feature>
<proteinExistence type="predicted"/>
<organism evidence="2 3">
    <name type="scientific">Fraxinus pennsylvanica</name>
    <dbReference type="NCBI Taxonomy" id="56036"/>
    <lineage>
        <taxon>Eukaryota</taxon>
        <taxon>Viridiplantae</taxon>
        <taxon>Streptophyta</taxon>
        <taxon>Embryophyta</taxon>
        <taxon>Tracheophyta</taxon>
        <taxon>Spermatophyta</taxon>
        <taxon>Magnoliopsida</taxon>
        <taxon>eudicotyledons</taxon>
        <taxon>Gunneridae</taxon>
        <taxon>Pentapetalae</taxon>
        <taxon>asterids</taxon>
        <taxon>lamiids</taxon>
        <taxon>Lamiales</taxon>
        <taxon>Oleaceae</taxon>
        <taxon>Oleeae</taxon>
        <taxon>Fraxinus</taxon>
    </lineage>
</organism>
<feature type="region of interest" description="Disordered" evidence="1">
    <location>
        <begin position="500"/>
        <end position="530"/>
    </location>
</feature>
<feature type="region of interest" description="Disordered" evidence="1">
    <location>
        <begin position="253"/>
        <end position="391"/>
    </location>
</feature>
<dbReference type="EMBL" id="OU503047">
    <property type="protein sequence ID" value="CAI9772234.1"/>
    <property type="molecule type" value="Genomic_DNA"/>
</dbReference>
<dbReference type="Proteomes" id="UP000834106">
    <property type="component" value="Chromosome 12"/>
</dbReference>
<dbReference type="PANTHER" id="PTHR34536">
    <property type="entry name" value="DENTIN SIALOPHOSPHOPROTEIN-LIKE PROTEIN"/>
    <property type="match status" value="1"/>
</dbReference>
<feature type="region of interest" description="Disordered" evidence="1">
    <location>
        <begin position="578"/>
        <end position="621"/>
    </location>
</feature>
<sequence length="723" mass="80278">MQLSTTNMNSASCGAVKLESVDENPKRDCTVGTSTSSTMELSKLSSMKRELIESCSSETVVPSSSSSEKVVDPRPIKSEPFQECNKGICKCADSTVPQSVEKVMQHQESCASSSVLSMALTPQNSCPSLLPTFLESTTSEYLSNQSVDSFHTKNLRNRKDIPDEPINAVVPKLVSQKGKEMGLHCEKVENLITEDPERCKLNRVDEHPIKLCGNSKVAASDEEKTNMPIGMLEADTFGSDGIHAFANWRGIGKRRRDKEDDDYEDGCVDTGFSEPDDEDGSLQNPLPDEITEVGLDKKSSNIVSPEKPLNLSGEEHVKEGGEKEVPGEGATNGSRGKGPTLGEKAPDERTKEITLGTNDLTLPKAEASLDNKSYNNKKNPSNSSNNASNKSRIINLPRTSIAASPCKTVSIPVRLSSRSGKERYSDLEGEIQLRGNSDEIFTDGPKKFVKDRIQHQTLRNSRPSFIAQREFIWQVSRRKHASSIADIELDYNGYGMTPDNSALSGGRRKARNDDLPLLQHPSTMRIPPRGRDGPAMSGIPMHCRIPKNVSPSRCTYGDGSDVVGFLHNEKYIRELSDDTLDPGFTRPQTISRTQSPGPWSSPWRSPDGHQQLPHHRSPTMCRMGRMRFPDEIVGRRRESPTFMILDGNIFIIDGEDCMSGPVHSSGFHDVSSDERRKFGERRVMARSFRPASNSDNDKFRFHHVNDGPRPFWFRPHIDMMLEL</sequence>
<feature type="compositionally biased region" description="Low complexity" evidence="1">
    <location>
        <begin position="371"/>
        <end position="391"/>
    </location>
</feature>
<reference evidence="2" key="1">
    <citation type="submission" date="2023-05" db="EMBL/GenBank/DDBJ databases">
        <authorList>
            <person name="Huff M."/>
        </authorList>
    </citation>
    <scope>NUCLEOTIDE SEQUENCE</scope>
</reference>
<evidence type="ECO:0000313" key="2">
    <source>
        <dbReference type="EMBL" id="CAI9772234.1"/>
    </source>
</evidence>
<accession>A0AAD1ZMQ3</accession>
<name>A0AAD1ZMQ3_9LAMI</name>
<keyword evidence="3" id="KW-1185">Reference proteome</keyword>